<comment type="caution">
    <text evidence="6">The sequence shown here is derived from an EMBL/GenBank/DDBJ whole genome shotgun (WGS) entry which is preliminary data.</text>
</comment>
<sequence length="383" mass="42415">MFLDMTQQRNPKLIEASLELHQQGAISPNTYVLDLNAVKSNATLLAREAKKQDIELLFMTKQFGRNPLVAKAIVEAGIEKAVAVDPWEALTLHKNGIKIGHVGHLVQLPKRMIPKILNIEPDFITVFSYENAKNVSDAAKQAGRIQKIFLRIANNGDFIYNGQEGGFTLDQLQEEVKKLEELDGIVIAGLTSFPCILIQEGTPAVTQNVKSMQLAKELLQQRGHQHLQMNMPSATSVSTMQLLKENGATQGEPGHALTGTTPLHAIQHLEERPAMTYVSEVSHLYQDRAYVFGGGFYPRSHMQNAFVGKNINHLKKVPIIVNDPSNIDYYGTLNTRDVKIGDTAIFAFRTQIFVTHAQIAIVKNLSTTPELLGIYDATGNLVN</sequence>
<dbReference type="CDD" id="cd06811">
    <property type="entry name" value="PLPDE_III_yhfX_like"/>
    <property type="match status" value="1"/>
</dbReference>
<evidence type="ECO:0000313" key="6">
    <source>
        <dbReference type="EMBL" id="RUQ25824.1"/>
    </source>
</evidence>
<dbReference type="AlphaFoldDB" id="A0A433HBN1"/>
<keyword evidence="3" id="KW-0413">Isomerase</keyword>
<dbReference type="EMBL" id="RYZZ01000038">
    <property type="protein sequence ID" value="RUQ25824.1"/>
    <property type="molecule type" value="Genomic_DNA"/>
</dbReference>
<dbReference type="RefSeq" id="WP_126866898.1">
    <property type="nucleotide sequence ID" value="NZ_JAUSTX010000027.1"/>
</dbReference>
<dbReference type="InterPro" id="IPR001608">
    <property type="entry name" value="Ala_racemase_N"/>
</dbReference>
<dbReference type="InterPro" id="IPR029066">
    <property type="entry name" value="PLP-binding_barrel"/>
</dbReference>
<dbReference type="InterPro" id="IPR048449">
    <property type="entry name" value="YhfX-like_C"/>
</dbReference>
<dbReference type="PANTHER" id="PTHR30511:SF3">
    <property type="entry name" value="LYSINE RACEMASE"/>
    <property type="match status" value="1"/>
</dbReference>
<reference evidence="6 7" key="1">
    <citation type="submission" date="2018-12" db="EMBL/GenBank/DDBJ databases">
        <title>Bacillus chawlae sp. nov., Bacillus glennii sp. nov., and Bacillus saganii sp. nov. Isolated from the Vehicle Assembly Building at Kennedy Space Center where the Viking Spacecraft were Assembled.</title>
        <authorList>
            <person name="Seuylemezian A."/>
            <person name="Vaishampayan P."/>
        </authorList>
    </citation>
    <scope>NUCLEOTIDE SEQUENCE [LARGE SCALE GENOMIC DNA]</scope>
    <source>
        <strain evidence="6 7">L5</strain>
    </source>
</reference>
<dbReference type="Pfam" id="PF01168">
    <property type="entry name" value="Ala_racemase_N"/>
    <property type="match status" value="1"/>
</dbReference>
<dbReference type="GO" id="GO:0008784">
    <property type="term" value="F:alanine racemase activity"/>
    <property type="evidence" value="ECO:0007669"/>
    <property type="project" value="TreeGrafter"/>
</dbReference>
<keyword evidence="2" id="KW-0663">Pyridoxal phosphate</keyword>
<dbReference type="Pfam" id="PF21279">
    <property type="entry name" value="YhfX-like_C"/>
    <property type="match status" value="1"/>
</dbReference>
<dbReference type="SUPFAM" id="SSF51419">
    <property type="entry name" value="PLP-binding barrel"/>
    <property type="match status" value="1"/>
</dbReference>
<keyword evidence="7" id="KW-1185">Reference proteome</keyword>
<evidence type="ECO:0000259" key="4">
    <source>
        <dbReference type="Pfam" id="PF01168"/>
    </source>
</evidence>
<evidence type="ECO:0000313" key="7">
    <source>
        <dbReference type="Proteomes" id="UP000267430"/>
    </source>
</evidence>
<organism evidence="6 7">
    <name type="scientific">Peribacillus cavernae</name>
    <dbReference type="NCBI Taxonomy" id="1674310"/>
    <lineage>
        <taxon>Bacteria</taxon>
        <taxon>Bacillati</taxon>
        <taxon>Bacillota</taxon>
        <taxon>Bacilli</taxon>
        <taxon>Bacillales</taxon>
        <taxon>Bacillaceae</taxon>
        <taxon>Peribacillus</taxon>
    </lineage>
</organism>
<evidence type="ECO:0000256" key="3">
    <source>
        <dbReference type="ARBA" id="ARBA00023235"/>
    </source>
</evidence>
<dbReference type="GO" id="GO:0030170">
    <property type="term" value="F:pyridoxal phosphate binding"/>
    <property type="evidence" value="ECO:0007669"/>
    <property type="project" value="TreeGrafter"/>
</dbReference>
<gene>
    <name evidence="6" type="ORF">ELQ35_19735</name>
</gene>
<dbReference type="InterPro" id="IPR000821">
    <property type="entry name" value="Ala_racemase"/>
</dbReference>
<protein>
    <submittedName>
        <fullName evidence="6">YhfX family PLP-dependent enzyme</fullName>
    </submittedName>
</protein>
<evidence type="ECO:0000259" key="5">
    <source>
        <dbReference type="Pfam" id="PF21279"/>
    </source>
</evidence>
<feature type="domain" description="Alanine racemase N-terminal" evidence="4">
    <location>
        <begin position="34"/>
        <end position="262"/>
    </location>
</feature>
<dbReference type="Gene3D" id="2.40.37.30">
    <property type="match status" value="2"/>
</dbReference>
<dbReference type="Proteomes" id="UP000267430">
    <property type="component" value="Unassembled WGS sequence"/>
</dbReference>
<name>A0A433HBN1_9BACI</name>
<evidence type="ECO:0000256" key="2">
    <source>
        <dbReference type="ARBA" id="ARBA00022898"/>
    </source>
</evidence>
<dbReference type="OrthoDB" id="3189402at2"/>
<dbReference type="GO" id="GO:0005829">
    <property type="term" value="C:cytosol"/>
    <property type="evidence" value="ECO:0007669"/>
    <property type="project" value="TreeGrafter"/>
</dbReference>
<evidence type="ECO:0000256" key="1">
    <source>
        <dbReference type="ARBA" id="ARBA00001933"/>
    </source>
</evidence>
<feature type="domain" description="YhfX-like C-terminal" evidence="5">
    <location>
        <begin position="277"/>
        <end position="367"/>
    </location>
</feature>
<accession>A0A433HBN1</accession>
<proteinExistence type="predicted"/>
<comment type="cofactor">
    <cofactor evidence="1">
        <name>pyridoxal 5'-phosphate</name>
        <dbReference type="ChEBI" id="CHEBI:597326"/>
    </cofactor>
</comment>
<dbReference type="PANTHER" id="PTHR30511">
    <property type="entry name" value="ALANINE RACEMASE"/>
    <property type="match status" value="1"/>
</dbReference>